<evidence type="ECO:0000313" key="1">
    <source>
        <dbReference type="EMBL" id="VEL26618.1"/>
    </source>
</evidence>
<sequence>MFIEQCTIHANHCLPALDFHRKNCLGNSLPYALTSSEDIFGDNTYSLEAWTALRVIPACWDKLKFFLCSVYIPECFNASYAWHRRALFVHGQLPAPAADADTSSAASKFKTSNKSVLDPGETALSRRHSTRWRVV</sequence>
<dbReference type="Gene3D" id="1.10.2000.10">
    <property type="entry name" value="Frizzled cysteine-rich domain"/>
    <property type="match status" value="1"/>
</dbReference>
<evidence type="ECO:0000313" key="2">
    <source>
        <dbReference type="Proteomes" id="UP000784294"/>
    </source>
</evidence>
<dbReference type="AlphaFoldDB" id="A0A3S5ARJ5"/>
<proteinExistence type="predicted"/>
<organism evidence="1 2">
    <name type="scientific">Protopolystoma xenopodis</name>
    <dbReference type="NCBI Taxonomy" id="117903"/>
    <lineage>
        <taxon>Eukaryota</taxon>
        <taxon>Metazoa</taxon>
        <taxon>Spiralia</taxon>
        <taxon>Lophotrochozoa</taxon>
        <taxon>Platyhelminthes</taxon>
        <taxon>Monogenea</taxon>
        <taxon>Polyopisthocotylea</taxon>
        <taxon>Polystomatidea</taxon>
        <taxon>Polystomatidae</taxon>
        <taxon>Protopolystoma</taxon>
    </lineage>
</organism>
<feature type="non-terminal residue" evidence="1">
    <location>
        <position position="1"/>
    </location>
</feature>
<name>A0A3S5ARJ5_9PLAT</name>
<dbReference type="Proteomes" id="UP000784294">
    <property type="component" value="Unassembled WGS sequence"/>
</dbReference>
<dbReference type="InterPro" id="IPR036790">
    <property type="entry name" value="Frizzled_dom_sf"/>
</dbReference>
<reference evidence="1" key="1">
    <citation type="submission" date="2018-11" db="EMBL/GenBank/DDBJ databases">
        <authorList>
            <consortium name="Pathogen Informatics"/>
        </authorList>
    </citation>
    <scope>NUCLEOTIDE SEQUENCE</scope>
</reference>
<gene>
    <name evidence="1" type="ORF">PXEA_LOCUS20058</name>
</gene>
<accession>A0A3S5ARJ5</accession>
<protein>
    <submittedName>
        <fullName evidence="1">Uncharacterized protein</fullName>
    </submittedName>
</protein>
<keyword evidence="2" id="KW-1185">Reference proteome</keyword>
<dbReference type="SUPFAM" id="SSF63501">
    <property type="entry name" value="Frizzled cysteine-rich domain"/>
    <property type="match status" value="1"/>
</dbReference>
<dbReference type="EMBL" id="CAAALY010081548">
    <property type="protein sequence ID" value="VEL26618.1"/>
    <property type="molecule type" value="Genomic_DNA"/>
</dbReference>
<comment type="caution">
    <text evidence="1">The sequence shown here is derived from an EMBL/GenBank/DDBJ whole genome shotgun (WGS) entry which is preliminary data.</text>
</comment>
<dbReference type="OrthoDB" id="10064659at2759"/>